<dbReference type="STRING" id="40335.Ltuc_2524"/>
<feature type="transmembrane region" description="Helical" evidence="1">
    <location>
        <begin position="29"/>
        <end position="48"/>
    </location>
</feature>
<organism evidence="2 3">
    <name type="scientific">Legionella tucsonensis</name>
    <dbReference type="NCBI Taxonomy" id="40335"/>
    <lineage>
        <taxon>Bacteria</taxon>
        <taxon>Pseudomonadati</taxon>
        <taxon>Pseudomonadota</taxon>
        <taxon>Gammaproteobacteria</taxon>
        <taxon>Legionellales</taxon>
        <taxon>Legionellaceae</taxon>
        <taxon>Legionella</taxon>
    </lineage>
</organism>
<dbReference type="RefSeq" id="WP_065236234.1">
    <property type="nucleotide sequence ID" value="NZ_CAAAIP010000004.1"/>
</dbReference>
<protein>
    <recommendedName>
        <fullName evidence="4">DUF3309 domain-containing protein</fullName>
    </recommendedName>
</protein>
<name>A0A0W0ZRN2_9GAMM</name>
<accession>A0A0W0ZRN2</accession>
<dbReference type="InterPro" id="IPR021738">
    <property type="entry name" value="DUF3309"/>
</dbReference>
<keyword evidence="3" id="KW-1185">Reference proteome</keyword>
<gene>
    <name evidence="2" type="ORF">Ltuc_2524</name>
</gene>
<evidence type="ECO:0000313" key="3">
    <source>
        <dbReference type="Proteomes" id="UP000054693"/>
    </source>
</evidence>
<keyword evidence="1" id="KW-0472">Membrane</keyword>
<reference evidence="2 3" key="1">
    <citation type="submission" date="2015-11" db="EMBL/GenBank/DDBJ databases">
        <title>Genomic analysis of 38 Legionella species identifies large and diverse effector repertoires.</title>
        <authorList>
            <person name="Burstein D."/>
            <person name="Amaro F."/>
            <person name="Zusman T."/>
            <person name="Lifshitz Z."/>
            <person name="Cohen O."/>
            <person name="Gilbert J.A."/>
            <person name="Pupko T."/>
            <person name="Shuman H.A."/>
            <person name="Segal G."/>
        </authorList>
    </citation>
    <scope>NUCLEOTIDE SEQUENCE [LARGE SCALE GENOMIC DNA]</scope>
    <source>
        <strain evidence="2 3">ATCC 49180</strain>
    </source>
</reference>
<dbReference type="Pfam" id="PF11752">
    <property type="entry name" value="DUF3309"/>
    <property type="match status" value="1"/>
</dbReference>
<comment type="caution">
    <text evidence="2">The sequence shown here is derived from an EMBL/GenBank/DDBJ whole genome shotgun (WGS) entry which is preliminary data.</text>
</comment>
<evidence type="ECO:0000313" key="2">
    <source>
        <dbReference type="EMBL" id="KTD71542.1"/>
    </source>
</evidence>
<evidence type="ECO:0000256" key="1">
    <source>
        <dbReference type="SAM" id="Phobius"/>
    </source>
</evidence>
<dbReference type="PATRIC" id="fig|40335.7.peg.2696"/>
<dbReference type="EMBL" id="LNZA01000007">
    <property type="protein sequence ID" value="KTD71542.1"/>
    <property type="molecule type" value="Genomic_DNA"/>
</dbReference>
<dbReference type="AlphaFoldDB" id="A0A0W0ZRN2"/>
<keyword evidence="1" id="KW-1133">Transmembrane helix</keyword>
<proteinExistence type="predicted"/>
<evidence type="ECO:0008006" key="4">
    <source>
        <dbReference type="Google" id="ProtNLM"/>
    </source>
</evidence>
<dbReference type="Proteomes" id="UP000054693">
    <property type="component" value="Unassembled WGS sequence"/>
</dbReference>
<keyword evidence="1" id="KW-0812">Transmembrane</keyword>
<sequence length="53" mass="5809">MLGTILLVVLILVLIGALPRWGHSREWGYGPSGIIGLILVIYLILLLIGRVPF</sequence>